<comment type="caution">
    <text evidence="2">The sequence shown here is derived from an EMBL/GenBank/DDBJ whole genome shotgun (WGS) entry which is preliminary data.</text>
</comment>
<evidence type="ECO:0000313" key="2">
    <source>
        <dbReference type="EMBL" id="RAR46505.1"/>
    </source>
</evidence>
<dbReference type="Proteomes" id="UP000249518">
    <property type="component" value="Unassembled WGS sequence"/>
</dbReference>
<dbReference type="AlphaFoldDB" id="A0A328WML3"/>
<feature type="transmembrane region" description="Helical" evidence="1">
    <location>
        <begin position="12"/>
        <end position="39"/>
    </location>
</feature>
<proteinExistence type="predicted"/>
<evidence type="ECO:0000313" key="3">
    <source>
        <dbReference type="Proteomes" id="UP000249518"/>
    </source>
</evidence>
<dbReference type="Pfam" id="PF11188">
    <property type="entry name" value="DUF2975"/>
    <property type="match status" value="1"/>
</dbReference>
<feature type="transmembrane region" description="Helical" evidence="1">
    <location>
        <begin position="143"/>
        <end position="165"/>
    </location>
</feature>
<name>A0A328WML3_9FLAO</name>
<organism evidence="2 3">
    <name type="scientific">Flavobacterium lacus</name>
    <dbReference type="NCBI Taxonomy" id="1353778"/>
    <lineage>
        <taxon>Bacteria</taxon>
        <taxon>Pseudomonadati</taxon>
        <taxon>Bacteroidota</taxon>
        <taxon>Flavobacteriia</taxon>
        <taxon>Flavobacteriales</taxon>
        <taxon>Flavobacteriaceae</taxon>
        <taxon>Flavobacterium</taxon>
    </lineage>
</organism>
<accession>A0A328WML3</accession>
<gene>
    <name evidence="2" type="ORF">B0I10_11840</name>
</gene>
<dbReference type="RefSeq" id="WP_112087309.1">
    <property type="nucleotide sequence ID" value="NZ_QLSV01000018.1"/>
</dbReference>
<keyword evidence="3" id="KW-1185">Reference proteome</keyword>
<dbReference type="EMBL" id="QLSV01000018">
    <property type="protein sequence ID" value="RAR46505.1"/>
    <property type="molecule type" value="Genomic_DNA"/>
</dbReference>
<evidence type="ECO:0000256" key="1">
    <source>
        <dbReference type="SAM" id="Phobius"/>
    </source>
</evidence>
<keyword evidence="1" id="KW-0472">Membrane</keyword>
<reference evidence="2 3" key="1">
    <citation type="submission" date="2018-06" db="EMBL/GenBank/DDBJ databases">
        <title>Genomic Encyclopedia of Type Strains, Phase III (KMG-III): the genomes of soil and plant-associated and newly described type strains.</title>
        <authorList>
            <person name="Whitman W."/>
        </authorList>
    </citation>
    <scope>NUCLEOTIDE SEQUENCE [LARGE SCALE GENOMIC DNA]</scope>
    <source>
        <strain evidence="2 3">CGMCC 1.12504</strain>
    </source>
</reference>
<dbReference type="InterPro" id="IPR021354">
    <property type="entry name" value="DUF2975"/>
</dbReference>
<protein>
    <recommendedName>
        <fullName evidence="4">DUF2975 family protein</fullName>
    </recommendedName>
</protein>
<keyword evidence="1" id="KW-0812">Transmembrane</keyword>
<dbReference type="OrthoDB" id="672524at2"/>
<keyword evidence="1" id="KW-1133">Transmembrane helix</keyword>
<feature type="transmembrane region" description="Helical" evidence="1">
    <location>
        <begin position="101"/>
        <end position="123"/>
    </location>
</feature>
<sequence>MSKRNNIIFKGLHVIAYIIFVGLCIEAGAVLVNLVFSLIKPEVIANLYQKLDLMDMYVQSQPTFFGMFGFILSIAVLKAYLFYEVIVLLHKLDLEKPFNAFVSAQITKISYTTLSIGLLSYVAKQIAEKLVDDGFNMDALQDFWLDSQAFILMAAVIYVIATLFARGVAMQAENELTI</sequence>
<evidence type="ECO:0008006" key="4">
    <source>
        <dbReference type="Google" id="ProtNLM"/>
    </source>
</evidence>
<feature type="transmembrane region" description="Helical" evidence="1">
    <location>
        <begin position="64"/>
        <end position="89"/>
    </location>
</feature>